<dbReference type="GO" id="GO:0005758">
    <property type="term" value="C:mitochondrial intermembrane space"/>
    <property type="evidence" value="ECO:0007669"/>
    <property type="project" value="UniProtKB-SubCell"/>
</dbReference>
<feature type="region of interest" description="Fe-S binding site B" evidence="13">
    <location>
        <begin position="589"/>
        <end position="603"/>
    </location>
</feature>
<evidence type="ECO:0000256" key="8">
    <source>
        <dbReference type="ARBA" id="ARBA00022827"/>
    </source>
</evidence>
<dbReference type="SUPFAM" id="SSF52343">
    <property type="entry name" value="Ferredoxin reductase-like, C-terminal NADP-linked domain"/>
    <property type="match status" value="1"/>
</dbReference>
<comment type="subcellular location">
    <subcellularLocation>
        <location evidence="13">Cytoplasm</location>
    </subcellularLocation>
    <subcellularLocation>
        <location evidence="13">Mitochondrion intermembrane space</location>
    </subcellularLocation>
</comment>
<evidence type="ECO:0000256" key="9">
    <source>
        <dbReference type="ARBA" id="ARBA00023002"/>
    </source>
</evidence>
<dbReference type="Pfam" id="PF16803">
    <property type="entry name" value="DRE2_N"/>
    <property type="match status" value="1"/>
</dbReference>
<feature type="binding site" evidence="14">
    <location>
        <position position="54"/>
    </location>
    <ligand>
        <name>FAD</name>
        <dbReference type="ChEBI" id="CHEBI:57692"/>
    </ligand>
</feature>
<evidence type="ECO:0000256" key="11">
    <source>
        <dbReference type="ARBA" id="ARBA00023014"/>
    </source>
</evidence>
<gene>
    <name evidence="17" type="ORF">ONZ51_g7508</name>
</gene>
<organism evidence="17 18">
    <name type="scientific">Trametes cubensis</name>
    <dbReference type="NCBI Taxonomy" id="1111947"/>
    <lineage>
        <taxon>Eukaryota</taxon>
        <taxon>Fungi</taxon>
        <taxon>Dikarya</taxon>
        <taxon>Basidiomycota</taxon>
        <taxon>Agaricomycotina</taxon>
        <taxon>Agaricomycetes</taxon>
        <taxon>Polyporales</taxon>
        <taxon>Polyporaceae</taxon>
        <taxon>Trametes</taxon>
    </lineage>
</organism>
<evidence type="ECO:0000259" key="16">
    <source>
        <dbReference type="PROSITE" id="PS51384"/>
    </source>
</evidence>
<keyword evidence="8 14" id="KW-0274">FAD</keyword>
<comment type="cofactor">
    <cofactor evidence="1 13">
        <name>[4Fe-4S] cluster</name>
        <dbReference type="ChEBI" id="CHEBI:49883"/>
    </cofactor>
</comment>
<comment type="caution">
    <text evidence="13">Lacks conserved residue(s) required for the propagation of feature annotation.</text>
</comment>
<dbReference type="PANTHER" id="PTHR19370:SF184">
    <property type="entry name" value="NADH-CYTOCHROME B5 REDUCTASE-LIKE"/>
    <property type="match status" value="1"/>
</dbReference>
<comment type="cofactor">
    <cofactor evidence="2 14">
        <name>FAD</name>
        <dbReference type="ChEBI" id="CHEBI:57692"/>
    </cofactor>
</comment>
<comment type="cofactor">
    <cofactor evidence="13">
        <name>[2Fe-2S] cluster</name>
        <dbReference type="ChEBI" id="CHEBI:190135"/>
    </cofactor>
</comment>
<dbReference type="Gene3D" id="3.40.50.80">
    <property type="entry name" value="Nucleotide-binding domain of ferredoxin-NADP reductase (FNR) module"/>
    <property type="match status" value="1"/>
</dbReference>
<keyword evidence="13" id="KW-0001">2Fe-2S</keyword>
<evidence type="ECO:0000256" key="10">
    <source>
        <dbReference type="ARBA" id="ARBA00023004"/>
    </source>
</evidence>
<keyword evidence="12 13" id="KW-0496">Mitochondrion</keyword>
<feature type="binding site" evidence="13">
    <location>
        <position position="536"/>
    </location>
    <ligand>
        <name>[2Fe-2S] cluster</name>
        <dbReference type="ChEBI" id="CHEBI:190135"/>
    </ligand>
</feature>
<evidence type="ECO:0000256" key="12">
    <source>
        <dbReference type="ARBA" id="ARBA00023128"/>
    </source>
</evidence>
<comment type="domain">
    <text evidence="13">The C-terminal domain binds 2 Fe-S clusters but is otherwise mostly in an intrinsically disordered conformation.</text>
</comment>
<dbReference type="AlphaFoldDB" id="A0AAD7TS31"/>
<feature type="region of interest" description="Disordered" evidence="15">
    <location>
        <begin position="327"/>
        <end position="346"/>
    </location>
</feature>
<keyword evidence="10 13" id="KW-0408">Iron</keyword>
<dbReference type="InterPro" id="IPR046408">
    <property type="entry name" value="CIAPIN1"/>
</dbReference>
<dbReference type="HAMAP" id="MF_03115">
    <property type="entry name" value="Anamorsin"/>
    <property type="match status" value="1"/>
</dbReference>
<protein>
    <recommendedName>
        <fullName evidence="16">FAD-binding FR-type domain-containing protein</fullName>
    </recommendedName>
</protein>
<dbReference type="Pfam" id="PF05093">
    <property type="entry name" value="CIAPIN1"/>
    <property type="match status" value="1"/>
</dbReference>
<evidence type="ECO:0000256" key="6">
    <source>
        <dbReference type="ARBA" id="ARBA00022630"/>
    </source>
</evidence>
<feature type="binding site" evidence="13">
    <location>
        <position position="533"/>
    </location>
    <ligand>
        <name>[2Fe-2S] cluster</name>
        <dbReference type="ChEBI" id="CHEBI:190135"/>
    </ligand>
</feature>
<evidence type="ECO:0000313" key="18">
    <source>
        <dbReference type="Proteomes" id="UP001215151"/>
    </source>
</evidence>
<dbReference type="GO" id="GO:0051539">
    <property type="term" value="F:4 iron, 4 sulfur cluster binding"/>
    <property type="evidence" value="ECO:0007669"/>
    <property type="project" value="UniProtKB-KW"/>
</dbReference>
<dbReference type="GO" id="GO:0051537">
    <property type="term" value="F:2 iron, 2 sulfur cluster binding"/>
    <property type="evidence" value="ECO:0007669"/>
    <property type="project" value="UniProtKB-UniRule"/>
</dbReference>
<dbReference type="GO" id="GO:0046872">
    <property type="term" value="F:metal ion binding"/>
    <property type="evidence" value="ECO:0007669"/>
    <property type="project" value="UniProtKB-KW"/>
</dbReference>
<evidence type="ECO:0000256" key="1">
    <source>
        <dbReference type="ARBA" id="ARBA00001966"/>
    </source>
</evidence>
<feature type="binding site" evidence="13">
    <location>
        <position position="592"/>
    </location>
    <ligand>
        <name>[4Fe-4S] cluster</name>
        <dbReference type="ChEBI" id="CHEBI:49883"/>
    </ligand>
</feature>
<proteinExistence type="inferred from homology"/>
<dbReference type="Proteomes" id="UP001215151">
    <property type="component" value="Unassembled WGS sequence"/>
</dbReference>
<feature type="short sequence motif" description="Cx2C motif 1" evidence="13">
    <location>
        <begin position="589"/>
        <end position="592"/>
    </location>
</feature>
<feature type="binding site" evidence="13">
    <location>
        <position position="589"/>
    </location>
    <ligand>
        <name>[4Fe-4S] cluster</name>
        <dbReference type="ChEBI" id="CHEBI:49883"/>
    </ligand>
</feature>
<reference evidence="17" key="1">
    <citation type="submission" date="2022-11" db="EMBL/GenBank/DDBJ databases">
        <title>Genome Sequence of Cubamyces cubensis.</title>
        <authorList>
            <person name="Buettner E."/>
        </authorList>
    </citation>
    <scope>NUCLEOTIDE SEQUENCE</scope>
    <source>
        <strain evidence="17">MPL-01</strain>
    </source>
</reference>
<comment type="domain">
    <text evidence="13">The N-terminal domain has structural similarity with S-adenosyl-L-methionine-dependent methyltransferases, but does not bind S-adenosyl-L-methionine. It is required for correct assembly of the 2 Fe-S clusters.</text>
</comment>
<feature type="binding site" evidence="13">
    <location>
        <position position="600"/>
    </location>
    <ligand>
        <name>[4Fe-4S] cluster</name>
        <dbReference type="ChEBI" id="CHEBI:49883"/>
    </ligand>
</feature>
<comment type="caution">
    <text evidence="17">The sequence shown here is derived from an EMBL/GenBank/DDBJ whole genome shotgun (WGS) entry which is preliminary data.</text>
</comment>
<dbReference type="InterPro" id="IPR017938">
    <property type="entry name" value="Riboflavin_synthase-like_b-brl"/>
</dbReference>
<evidence type="ECO:0000256" key="13">
    <source>
        <dbReference type="HAMAP-Rule" id="MF_03115"/>
    </source>
</evidence>
<dbReference type="InterPro" id="IPR031838">
    <property type="entry name" value="Dre2_N"/>
</dbReference>
<dbReference type="Pfam" id="PF00175">
    <property type="entry name" value="NAD_binding_1"/>
    <property type="match status" value="1"/>
</dbReference>
<feature type="binding site" evidence="13">
    <location>
        <position position="538"/>
    </location>
    <ligand>
        <name>[2Fe-2S] cluster</name>
        <dbReference type="ChEBI" id="CHEBI:190135"/>
    </ligand>
</feature>
<evidence type="ECO:0000313" key="17">
    <source>
        <dbReference type="EMBL" id="KAJ8473975.1"/>
    </source>
</evidence>
<dbReference type="CDD" id="cd06183">
    <property type="entry name" value="cyt_b5_reduct_like"/>
    <property type="match status" value="1"/>
</dbReference>
<feature type="binding site" evidence="14">
    <location>
        <position position="103"/>
    </location>
    <ligand>
        <name>FAD</name>
        <dbReference type="ChEBI" id="CHEBI:57692"/>
    </ligand>
</feature>
<dbReference type="GO" id="GO:0016226">
    <property type="term" value="P:iron-sulfur cluster assembly"/>
    <property type="evidence" value="ECO:0007669"/>
    <property type="project" value="UniProtKB-UniRule"/>
</dbReference>
<keyword evidence="4 13" id="KW-0004">4Fe-4S</keyword>
<dbReference type="InterPro" id="IPR017927">
    <property type="entry name" value="FAD-bd_FR_type"/>
</dbReference>
<evidence type="ECO:0000256" key="7">
    <source>
        <dbReference type="ARBA" id="ARBA00022723"/>
    </source>
</evidence>
<dbReference type="InterPro" id="IPR001834">
    <property type="entry name" value="CBR-like"/>
</dbReference>
<dbReference type="SUPFAM" id="SSF63380">
    <property type="entry name" value="Riboflavin synthase domain-like"/>
    <property type="match status" value="1"/>
</dbReference>
<dbReference type="PRINTS" id="PR00406">
    <property type="entry name" value="CYTB5RDTASE"/>
</dbReference>
<evidence type="ECO:0000256" key="5">
    <source>
        <dbReference type="ARBA" id="ARBA00022490"/>
    </source>
</evidence>
<accession>A0AAD7TS31</accession>
<feature type="short sequence motif" description="Cx2C motif 2" evidence="13">
    <location>
        <begin position="600"/>
        <end position="603"/>
    </location>
</feature>
<evidence type="ECO:0000256" key="2">
    <source>
        <dbReference type="ARBA" id="ARBA00001974"/>
    </source>
</evidence>
<feature type="binding site" evidence="14">
    <location>
        <position position="61"/>
    </location>
    <ligand>
        <name>FAD</name>
        <dbReference type="ChEBI" id="CHEBI:57692"/>
    </ligand>
</feature>
<evidence type="ECO:0000256" key="14">
    <source>
        <dbReference type="PIRSR" id="PIRSR601834-1"/>
    </source>
</evidence>
<dbReference type="InterPro" id="IPR039261">
    <property type="entry name" value="FNR_nucleotide-bd"/>
</dbReference>
<dbReference type="InterPro" id="IPR001433">
    <property type="entry name" value="OxRdtase_FAD/NAD-bd"/>
</dbReference>
<keyword evidence="7 13" id="KW-0479">Metal-binding</keyword>
<feature type="binding site" evidence="14">
    <location>
        <position position="36"/>
    </location>
    <ligand>
        <name>FAD</name>
        <dbReference type="ChEBI" id="CHEBI:57692"/>
    </ligand>
</feature>
<keyword evidence="9" id="KW-0560">Oxidoreductase</keyword>
<evidence type="ECO:0000256" key="15">
    <source>
        <dbReference type="SAM" id="MobiDB-lite"/>
    </source>
</evidence>
<dbReference type="GO" id="GO:0016491">
    <property type="term" value="F:oxidoreductase activity"/>
    <property type="evidence" value="ECO:0007669"/>
    <property type="project" value="UniProtKB-KW"/>
</dbReference>
<comment type="domain">
    <text evidence="13">The twin Cx2C motifs are involved in the recognition by the mitochondrial MIA40-ERV1 disulfide relay system. The formation of 2 disulfide bonds in the Cx2C motifs through dithiol/disulfide exchange reactions effectively traps the protein in the mitochondrial intermembrane space.</text>
</comment>
<dbReference type="PANTHER" id="PTHR19370">
    <property type="entry name" value="NADH-CYTOCHROME B5 REDUCTASE"/>
    <property type="match status" value="1"/>
</dbReference>
<dbReference type="Pfam" id="PF00970">
    <property type="entry name" value="FAD_binding_6"/>
    <property type="match status" value="1"/>
</dbReference>
<comment type="similarity">
    <text evidence="13">Belongs to the anamorsin family.</text>
</comment>
<feature type="domain" description="FAD-binding FR-type" evidence="16">
    <location>
        <begin position="1"/>
        <end position="86"/>
    </location>
</feature>
<dbReference type="GO" id="GO:0009055">
    <property type="term" value="F:electron transfer activity"/>
    <property type="evidence" value="ECO:0007669"/>
    <property type="project" value="UniProtKB-UniRule"/>
</dbReference>
<name>A0AAD7TS31_9APHY</name>
<keyword evidence="6 14" id="KW-0285">Flavoprotein</keyword>
<evidence type="ECO:0000256" key="4">
    <source>
        <dbReference type="ARBA" id="ARBA00022485"/>
    </source>
</evidence>
<dbReference type="EMBL" id="JAPEVG010000203">
    <property type="protein sequence ID" value="KAJ8473975.1"/>
    <property type="molecule type" value="Genomic_DNA"/>
</dbReference>
<feature type="binding site" evidence="14">
    <location>
        <position position="35"/>
    </location>
    <ligand>
        <name>FAD</name>
        <dbReference type="ChEBI" id="CHEBI:57692"/>
    </ligand>
</feature>
<keyword evidence="5 13" id="KW-0963">Cytoplasm</keyword>
<keyword evidence="18" id="KW-1185">Reference proteome</keyword>
<dbReference type="PROSITE" id="PS51384">
    <property type="entry name" value="FAD_FR"/>
    <property type="match status" value="1"/>
</dbReference>
<keyword evidence="11 13" id="KW-0411">Iron-sulfur</keyword>
<evidence type="ECO:0000256" key="3">
    <source>
        <dbReference type="ARBA" id="ARBA00006105"/>
    </source>
</evidence>
<dbReference type="InterPro" id="IPR007785">
    <property type="entry name" value="Anamorsin"/>
</dbReference>
<comment type="similarity">
    <text evidence="3">Belongs to the flavoprotein pyridine nucleotide cytochrome reductase family.</text>
</comment>
<feature type="binding site" evidence="13">
    <location>
        <position position="603"/>
    </location>
    <ligand>
        <name>[4Fe-4S] cluster</name>
        <dbReference type="ChEBI" id="CHEBI:49883"/>
    </ligand>
</feature>
<dbReference type="InterPro" id="IPR008333">
    <property type="entry name" value="Cbr1-like_FAD-bd_dom"/>
</dbReference>
<dbReference type="Gene3D" id="2.40.30.10">
    <property type="entry name" value="Translation factors"/>
    <property type="match status" value="1"/>
</dbReference>
<feature type="binding site" evidence="13">
    <location>
        <position position="519"/>
    </location>
    <ligand>
        <name>[2Fe-2S] cluster</name>
        <dbReference type="ChEBI" id="CHEBI:190135"/>
    </ligand>
</feature>
<sequence>MTLTVPRQSIPSMDEAAFEPIWSIYVKDDDIQVERPFTPLEGIDSEGRIKLWIKKYEKGEVARWLHSKQVGDKIEIRGPIKTWSWKENEWDEIVMISGGTGITPFYQLIHKELLSQPAPTSKTRFTLLHSSRRPMELPPQEMLQPLIAYSQAHPDKLRLSFFVDSSDGPSHPAVASSSLNVGRIGKTAIERATSTGTKGWWQSLFYRTSAEDSAKGKKVMFLLCGPVPMVAAIAGPFGRNFSQGEVGGALGELGYDRDSVWKLESTPFSENPLIYKQTPLGHLVLLIPPYRLIVGLRPPPHLLVVFQPAMAPSAVYYAPQPVQSQAQEKPTAAPAKGPALAIGSPATAQDGKYQSLITSLEQSRQVERHMVDRLLDGATTLAPSSFASVHVSLSPAEYDALAPRIPSLLAQLLGGLEPLGTVHILNLDSALPNLPSELTLAGFTVLSVSQDGALIAQKPALPAASSVSLKSGALPLRKKTDPARKASKKALWTLNAPSTPSIDAESLLTEADRQRPEACEPVSGSAPRRKKACKNCTCGLAEIEAEMLAKSKVVLLDGSLDGQTMEVSQSEKARLVAAAAAAPKATSSCGNCYLGDAFRCSSCPYRGLPMFKPGEKVEIDFGMDDI</sequence>